<proteinExistence type="inferred from homology"/>
<evidence type="ECO:0000259" key="7">
    <source>
        <dbReference type="Pfam" id="PF00081"/>
    </source>
</evidence>
<evidence type="ECO:0000256" key="4">
    <source>
        <dbReference type="ARBA" id="ARBA00023002"/>
    </source>
</evidence>
<dbReference type="GO" id="GO:0004784">
    <property type="term" value="F:superoxide dismutase activity"/>
    <property type="evidence" value="ECO:0007669"/>
    <property type="project" value="UniProtKB-EC"/>
</dbReference>
<protein>
    <recommendedName>
        <fullName evidence="2 6">Superoxide dismutase</fullName>
        <ecNumber evidence="2 6">1.15.1.1</ecNumber>
    </recommendedName>
</protein>
<dbReference type="InterPro" id="IPR001189">
    <property type="entry name" value="Mn/Fe_SOD"/>
</dbReference>
<keyword evidence="10" id="KW-1185">Reference proteome</keyword>
<dbReference type="STRING" id="1185767.IIF7_17607"/>
<dbReference type="EC" id="1.15.1.1" evidence="2 6"/>
<comment type="function">
    <text evidence="6">Destroys radicals which are normally produced within the cells and which are toxic to biological systems.</text>
</comment>
<dbReference type="RefSeq" id="WP_008615545.1">
    <property type="nucleotide sequence ID" value="NZ_ARYN01000019.1"/>
</dbReference>
<evidence type="ECO:0000313" key="10">
    <source>
        <dbReference type="Proteomes" id="UP000192746"/>
    </source>
</evidence>
<dbReference type="AlphaFoldDB" id="A0A1Y1SZ40"/>
<dbReference type="InterPro" id="IPR036314">
    <property type="entry name" value="SOD_C_sf"/>
</dbReference>
<keyword evidence="4 6" id="KW-0560">Oxidoreductase</keyword>
<dbReference type="FunFam" id="3.55.40.20:FF:000004">
    <property type="entry name" value="Superoxide dismutase [Fe]"/>
    <property type="match status" value="1"/>
</dbReference>
<evidence type="ECO:0000256" key="1">
    <source>
        <dbReference type="ARBA" id="ARBA00008714"/>
    </source>
</evidence>
<feature type="binding site" evidence="5">
    <location>
        <position position="203"/>
    </location>
    <ligand>
        <name>Mn(2+)</name>
        <dbReference type="ChEBI" id="CHEBI:29035"/>
    </ligand>
</feature>
<dbReference type="Gene3D" id="3.55.40.20">
    <property type="entry name" value="Iron/manganese superoxide dismutase, C-terminal domain"/>
    <property type="match status" value="1"/>
</dbReference>
<dbReference type="InterPro" id="IPR050265">
    <property type="entry name" value="Fe/Mn_Superoxide_Dismutase"/>
</dbReference>
<evidence type="ECO:0000256" key="3">
    <source>
        <dbReference type="ARBA" id="ARBA00022723"/>
    </source>
</evidence>
<reference evidence="9 10" key="1">
    <citation type="submission" date="2013-04" db="EMBL/GenBank/DDBJ databases">
        <title>Zunongwangia sp. 22II14-10F7 Genome Sequencing.</title>
        <authorList>
            <person name="Lai Q."/>
            <person name="Shao Z."/>
        </authorList>
    </citation>
    <scope>NUCLEOTIDE SEQUENCE [LARGE SCALE GENOMIC DNA]</scope>
    <source>
        <strain evidence="9 10">22II14-10F7</strain>
    </source>
</reference>
<feature type="binding site" evidence="5">
    <location>
        <position position="68"/>
    </location>
    <ligand>
        <name>Mn(2+)</name>
        <dbReference type="ChEBI" id="CHEBI:29035"/>
    </ligand>
</feature>
<dbReference type="GO" id="GO:0046872">
    <property type="term" value="F:metal ion binding"/>
    <property type="evidence" value="ECO:0007669"/>
    <property type="project" value="UniProtKB-KW"/>
</dbReference>
<dbReference type="PANTHER" id="PTHR11404">
    <property type="entry name" value="SUPEROXIDE DISMUTASE 2"/>
    <property type="match status" value="1"/>
</dbReference>
<dbReference type="Pfam" id="PF00081">
    <property type="entry name" value="Sod_Fe_N"/>
    <property type="match status" value="1"/>
</dbReference>
<comment type="caution">
    <text evidence="9">The sequence shown here is derived from an EMBL/GenBank/DDBJ whole genome shotgun (WGS) entry which is preliminary data.</text>
</comment>
<feature type="binding site" evidence="5">
    <location>
        <position position="199"/>
    </location>
    <ligand>
        <name>Mn(2+)</name>
        <dbReference type="ChEBI" id="CHEBI:29035"/>
    </ligand>
</feature>
<dbReference type="PANTHER" id="PTHR11404:SF6">
    <property type="entry name" value="SUPEROXIDE DISMUTASE [MN], MITOCHONDRIAL"/>
    <property type="match status" value="1"/>
</dbReference>
<feature type="domain" description="Manganese/iron superoxide dismutase C-terminal" evidence="8">
    <location>
        <begin position="130"/>
        <end position="232"/>
    </location>
</feature>
<dbReference type="SUPFAM" id="SSF46609">
    <property type="entry name" value="Fe,Mn superoxide dismutase (SOD), N-terminal domain"/>
    <property type="match status" value="1"/>
</dbReference>
<accession>A0A1Y1SZ40</accession>
<dbReference type="Proteomes" id="UP000192746">
    <property type="component" value="Unassembled WGS sequence"/>
</dbReference>
<dbReference type="OrthoDB" id="9803125at2"/>
<dbReference type="InterPro" id="IPR019833">
    <property type="entry name" value="Mn/Fe_SOD_BS"/>
</dbReference>
<dbReference type="SUPFAM" id="SSF54719">
    <property type="entry name" value="Fe,Mn superoxide dismutase (SOD), C-terminal domain"/>
    <property type="match status" value="1"/>
</dbReference>
<dbReference type="InterPro" id="IPR019832">
    <property type="entry name" value="Mn/Fe_SOD_C"/>
</dbReference>
<evidence type="ECO:0000256" key="5">
    <source>
        <dbReference type="PIRSR" id="PIRSR000349-1"/>
    </source>
</evidence>
<keyword evidence="3 5" id="KW-0479">Metal-binding</keyword>
<dbReference type="PRINTS" id="PR01703">
    <property type="entry name" value="MNSODISMTASE"/>
</dbReference>
<dbReference type="EMBL" id="ARYN01000019">
    <property type="protein sequence ID" value="ORL44031.1"/>
    <property type="molecule type" value="Genomic_DNA"/>
</dbReference>
<feature type="domain" description="Manganese/iron superoxide dismutase N-terminal" evidence="7">
    <location>
        <begin position="47"/>
        <end position="124"/>
    </location>
</feature>
<gene>
    <name evidence="9" type="ORF">IIF7_17607</name>
</gene>
<dbReference type="Pfam" id="PF02777">
    <property type="entry name" value="Sod_Fe_C"/>
    <property type="match status" value="1"/>
</dbReference>
<comment type="similarity">
    <text evidence="1 6">Belongs to the iron/manganese superoxide dismutase family.</text>
</comment>
<dbReference type="Gene3D" id="1.10.287.990">
    <property type="entry name" value="Fe,Mn superoxide dismutase (SOD) domain"/>
    <property type="match status" value="1"/>
</dbReference>
<dbReference type="InterPro" id="IPR036324">
    <property type="entry name" value="Mn/Fe_SOD_N_sf"/>
</dbReference>
<evidence type="ECO:0000313" key="9">
    <source>
        <dbReference type="EMBL" id="ORL44031.1"/>
    </source>
</evidence>
<evidence type="ECO:0000259" key="8">
    <source>
        <dbReference type="Pfam" id="PF02777"/>
    </source>
</evidence>
<comment type="catalytic activity">
    <reaction evidence="6">
        <text>2 superoxide + 2 H(+) = H2O2 + O2</text>
        <dbReference type="Rhea" id="RHEA:20696"/>
        <dbReference type="ChEBI" id="CHEBI:15378"/>
        <dbReference type="ChEBI" id="CHEBI:15379"/>
        <dbReference type="ChEBI" id="CHEBI:16240"/>
        <dbReference type="ChEBI" id="CHEBI:18421"/>
        <dbReference type="EC" id="1.15.1.1"/>
    </reaction>
</comment>
<organism evidence="9 10">
    <name type="scientific">Zunongwangia atlantica 22II14-10F7</name>
    <dbReference type="NCBI Taxonomy" id="1185767"/>
    <lineage>
        <taxon>Bacteria</taxon>
        <taxon>Pseudomonadati</taxon>
        <taxon>Bacteroidota</taxon>
        <taxon>Flavobacteriia</taxon>
        <taxon>Flavobacteriales</taxon>
        <taxon>Flavobacteriaceae</taxon>
        <taxon>Zunongwangia</taxon>
    </lineage>
</organism>
<feature type="binding site" evidence="5">
    <location>
        <position position="116"/>
    </location>
    <ligand>
        <name>Mn(2+)</name>
        <dbReference type="ChEBI" id="CHEBI:29035"/>
    </ligand>
</feature>
<dbReference type="PIRSF" id="PIRSF000349">
    <property type="entry name" value="SODismutase"/>
    <property type="match status" value="1"/>
</dbReference>
<dbReference type="InterPro" id="IPR019831">
    <property type="entry name" value="Mn/Fe_SOD_N"/>
</dbReference>
<sequence length="240" mass="27654">MDRKDFLRNSAILGGATILPTNNVFSQNVTENGIDKLVDKNGNFIQKSLPYNKTFLEPHMDEETLHLHYEFHHGGAVKGANKDLIKIKEHLKSGDLDQVDLWTRKLAYHFSSHVLHTIFWTNLSNKKTQPKAELLKQIEKDFGSFEKLQVYIAKVSKGVEGSGWGILGYQPFSRSLTILQCENHQKLTQWGVIPLLVIDVWEHAYYLKHKNKRGDFVDTILNIINWDNVAERYNKAIKIV</sequence>
<evidence type="ECO:0000256" key="6">
    <source>
        <dbReference type="RuleBase" id="RU000414"/>
    </source>
</evidence>
<evidence type="ECO:0000256" key="2">
    <source>
        <dbReference type="ARBA" id="ARBA00012682"/>
    </source>
</evidence>
<dbReference type="PROSITE" id="PS00088">
    <property type="entry name" value="SOD_MN"/>
    <property type="match status" value="1"/>
</dbReference>
<name>A0A1Y1SZ40_9FLAO</name>